<feature type="region of interest" description="Disordered" evidence="1">
    <location>
        <begin position="1"/>
        <end position="23"/>
    </location>
</feature>
<dbReference type="AlphaFoldDB" id="A0A6A6F9M5"/>
<gene>
    <name evidence="2" type="ORF">CERZMDRAFT_118304</name>
</gene>
<feature type="compositionally biased region" description="Basic and acidic residues" evidence="1">
    <location>
        <begin position="107"/>
        <end position="119"/>
    </location>
</feature>
<organism evidence="2 3">
    <name type="scientific">Cercospora zeae-maydis SCOH1-5</name>
    <dbReference type="NCBI Taxonomy" id="717836"/>
    <lineage>
        <taxon>Eukaryota</taxon>
        <taxon>Fungi</taxon>
        <taxon>Dikarya</taxon>
        <taxon>Ascomycota</taxon>
        <taxon>Pezizomycotina</taxon>
        <taxon>Dothideomycetes</taxon>
        <taxon>Dothideomycetidae</taxon>
        <taxon>Mycosphaerellales</taxon>
        <taxon>Mycosphaerellaceae</taxon>
        <taxon>Cercospora</taxon>
    </lineage>
</organism>
<evidence type="ECO:0000313" key="3">
    <source>
        <dbReference type="Proteomes" id="UP000799539"/>
    </source>
</evidence>
<feature type="compositionally biased region" description="Basic and acidic residues" evidence="1">
    <location>
        <begin position="71"/>
        <end position="89"/>
    </location>
</feature>
<feature type="compositionally biased region" description="Basic residues" evidence="1">
    <location>
        <begin position="90"/>
        <end position="106"/>
    </location>
</feature>
<evidence type="ECO:0000313" key="2">
    <source>
        <dbReference type="EMBL" id="KAF2210100.1"/>
    </source>
</evidence>
<name>A0A6A6F9M5_9PEZI</name>
<feature type="region of interest" description="Disordered" evidence="1">
    <location>
        <begin position="61"/>
        <end position="127"/>
    </location>
</feature>
<dbReference type="EMBL" id="ML992683">
    <property type="protein sequence ID" value="KAF2210100.1"/>
    <property type="molecule type" value="Genomic_DNA"/>
</dbReference>
<evidence type="ECO:0000256" key="1">
    <source>
        <dbReference type="SAM" id="MobiDB-lite"/>
    </source>
</evidence>
<dbReference type="Proteomes" id="UP000799539">
    <property type="component" value="Unassembled WGS sequence"/>
</dbReference>
<keyword evidence="3" id="KW-1185">Reference proteome</keyword>
<feature type="compositionally biased region" description="Polar residues" evidence="1">
    <location>
        <begin position="1"/>
        <end position="16"/>
    </location>
</feature>
<protein>
    <submittedName>
        <fullName evidence="2">Uncharacterized protein</fullName>
    </submittedName>
</protein>
<proteinExistence type="predicted"/>
<reference evidence="2" key="1">
    <citation type="journal article" date="2020" name="Stud. Mycol.">
        <title>101 Dothideomycetes genomes: a test case for predicting lifestyles and emergence of pathogens.</title>
        <authorList>
            <person name="Haridas S."/>
            <person name="Albert R."/>
            <person name="Binder M."/>
            <person name="Bloem J."/>
            <person name="Labutti K."/>
            <person name="Salamov A."/>
            <person name="Andreopoulos B."/>
            <person name="Baker S."/>
            <person name="Barry K."/>
            <person name="Bills G."/>
            <person name="Bluhm B."/>
            <person name="Cannon C."/>
            <person name="Castanera R."/>
            <person name="Culley D."/>
            <person name="Daum C."/>
            <person name="Ezra D."/>
            <person name="Gonzalez J."/>
            <person name="Henrissat B."/>
            <person name="Kuo A."/>
            <person name="Liang C."/>
            <person name="Lipzen A."/>
            <person name="Lutzoni F."/>
            <person name="Magnuson J."/>
            <person name="Mondo S."/>
            <person name="Nolan M."/>
            <person name="Ohm R."/>
            <person name="Pangilinan J."/>
            <person name="Park H.-J."/>
            <person name="Ramirez L."/>
            <person name="Alfaro M."/>
            <person name="Sun H."/>
            <person name="Tritt A."/>
            <person name="Yoshinaga Y."/>
            <person name="Zwiers L.-H."/>
            <person name="Turgeon B."/>
            <person name="Goodwin S."/>
            <person name="Spatafora J."/>
            <person name="Crous P."/>
            <person name="Grigoriev I."/>
        </authorList>
    </citation>
    <scope>NUCLEOTIDE SEQUENCE</scope>
    <source>
        <strain evidence="2">SCOH1-5</strain>
    </source>
</reference>
<accession>A0A6A6F9M5</accession>
<sequence>MPHQQKSSQESAGTSSRPRKPQLRFASYFEQAVSELIDPSNKGSLKQLKKIFDLIDHPKSWLNRQNFRHSPRPDPRPDGRLQHASEKTKKLFAKKRAAKQKGKSVKAAREARDDRREGRWTGPIEIR</sequence>